<accession>A0AAU9RUN6</accession>
<feature type="transmembrane region" description="Helical" evidence="1">
    <location>
        <begin position="12"/>
        <end position="33"/>
    </location>
</feature>
<reference evidence="2 3" key="1">
    <citation type="submission" date="2022-03" db="EMBL/GenBank/DDBJ databases">
        <authorList>
            <person name="Nunn A."/>
            <person name="Chopra R."/>
            <person name="Nunn A."/>
            <person name="Contreras Garrido A."/>
        </authorList>
    </citation>
    <scope>NUCLEOTIDE SEQUENCE [LARGE SCALE GENOMIC DNA]</scope>
</reference>
<keyword evidence="3" id="KW-1185">Reference proteome</keyword>
<sequence>MKGNRKAAKFAMMVSVATSTVIGLFFWFLILIFHNDLALIFFSSKPVLEAGLLSDRDGNLTLPTLIWAVTI</sequence>
<evidence type="ECO:0000313" key="2">
    <source>
        <dbReference type="EMBL" id="CAH2051018.1"/>
    </source>
</evidence>
<gene>
    <name evidence="2" type="ORF">TAV2_LOCUS8696</name>
</gene>
<keyword evidence="1" id="KW-0472">Membrane</keyword>
<dbReference type="Proteomes" id="UP000836841">
    <property type="component" value="Unassembled WGS sequence"/>
</dbReference>
<protein>
    <submittedName>
        <fullName evidence="2">Uncharacterized protein</fullName>
    </submittedName>
</protein>
<keyword evidence="1" id="KW-1133">Transmembrane helix</keyword>
<evidence type="ECO:0000256" key="1">
    <source>
        <dbReference type="SAM" id="Phobius"/>
    </source>
</evidence>
<evidence type="ECO:0000313" key="3">
    <source>
        <dbReference type="Proteomes" id="UP000836841"/>
    </source>
</evidence>
<proteinExistence type="predicted"/>
<dbReference type="EMBL" id="CAJVSB020000460">
    <property type="protein sequence ID" value="CAH2051018.1"/>
    <property type="molecule type" value="Genomic_DNA"/>
</dbReference>
<dbReference type="AlphaFoldDB" id="A0AAU9RUN6"/>
<organism evidence="2 3">
    <name type="scientific">Thlaspi arvense</name>
    <name type="common">Field penny-cress</name>
    <dbReference type="NCBI Taxonomy" id="13288"/>
    <lineage>
        <taxon>Eukaryota</taxon>
        <taxon>Viridiplantae</taxon>
        <taxon>Streptophyta</taxon>
        <taxon>Embryophyta</taxon>
        <taxon>Tracheophyta</taxon>
        <taxon>Spermatophyta</taxon>
        <taxon>Magnoliopsida</taxon>
        <taxon>eudicotyledons</taxon>
        <taxon>Gunneridae</taxon>
        <taxon>Pentapetalae</taxon>
        <taxon>rosids</taxon>
        <taxon>malvids</taxon>
        <taxon>Brassicales</taxon>
        <taxon>Brassicaceae</taxon>
        <taxon>Thlaspideae</taxon>
        <taxon>Thlaspi</taxon>
    </lineage>
</organism>
<comment type="caution">
    <text evidence="2">The sequence shown here is derived from an EMBL/GenBank/DDBJ whole genome shotgun (WGS) entry which is preliminary data.</text>
</comment>
<keyword evidence="1" id="KW-0812">Transmembrane</keyword>
<name>A0AAU9RUN6_THLAR</name>